<dbReference type="AlphaFoldDB" id="A0A833T1A4"/>
<feature type="region of interest" description="Disordered" evidence="1">
    <location>
        <begin position="1"/>
        <end position="63"/>
    </location>
</feature>
<protein>
    <submittedName>
        <fullName evidence="2">Uncharacterized protein</fullName>
    </submittedName>
</protein>
<accession>A0A833T1A4</accession>
<sequence length="105" mass="11450">MKQQEGSEPNEAHYLHDENTSPATSNSVTSEAAPEGGTSASINGEDEDGALEDYGQPNPAGVSLLRRGFGGRRVERPADFELLQPLWTPSQDRLTQYSPFLYPIT</sequence>
<dbReference type="Proteomes" id="UP000602510">
    <property type="component" value="Unassembled WGS sequence"/>
</dbReference>
<proteinExistence type="predicted"/>
<comment type="caution">
    <text evidence="2">The sequence shown here is derived from an EMBL/GenBank/DDBJ whole genome shotgun (WGS) entry which is preliminary data.</text>
</comment>
<name>A0A833T1A4_PHYIN</name>
<organism evidence="2 3">
    <name type="scientific">Phytophthora infestans</name>
    <name type="common">Potato late blight agent</name>
    <name type="synonym">Botrytis infestans</name>
    <dbReference type="NCBI Taxonomy" id="4787"/>
    <lineage>
        <taxon>Eukaryota</taxon>
        <taxon>Sar</taxon>
        <taxon>Stramenopiles</taxon>
        <taxon>Oomycota</taxon>
        <taxon>Peronosporomycetes</taxon>
        <taxon>Peronosporales</taxon>
        <taxon>Peronosporaceae</taxon>
        <taxon>Phytophthora</taxon>
    </lineage>
</organism>
<keyword evidence="3" id="KW-1185">Reference proteome</keyword>
<evidence type="ECO:0000313" key="2">
    <source>
        <dbReference type="EMBL" id="KAF4036190.1"/>
    </source>
</evidence>
<evidence type="ECO:0000256" key="1">
    <source>
        <dbReference type="SAM" id="MobiDB-lite"/>
    </source>
</evidence>
<feature type="compositionally biased region" description="Basic and acidic residues" evidence="1">
    <location>
        <begin position="10"/>
        <end position="19"/>
    </location>
</feature>
<evidence type="ECO:0000313" key="3">
    <source>
        <dbReference type="Proteomes" id="UP000602510"/>
    </source>
</evidence>
<feature type="compositionally biased region" description="Polar residues" evidence="1">
    <location>
        <begin position="20"/>
        <end position="30"/>
    </location>
</feature>
<reference evidence="2" key="1">
    <citation type="submission" date="2020-04" db="EMBL/GenBank/DDBJ databases">
        <title>Hybrid Assembly of Korean Phytophthora infestans isolates.</title>
        <authorList>
            <person name="Prokchorchik M."/>
            <person name="Lee Y."/>
            <person name="Seo J."/>
            <person name="Cho J.-H."/>
            <person name="Park Y.-E."/>
            <person name="Jang D.-C."/>
            <person name="Im J.-S."/>
            <person name="Choi J.-G."/>
            <person name="Park H.-J."/>
            <person name="Lee G.-B."/>
            <person name="Lee Y.-G."/>
            <person name="Hong S.-Y."/>
            <person name="Cho K."/>
            <person name="Sohn K.H."/>
        </authorList>
    </citation>
    <scope>NUCLEOTIDE SEQUENCE</scope>
    <source>
        <strain evidence="2">KR_1_A1</strain>
    </source>
</reference>
<dbReference type="EMBL" id="WSZM01000278">
    <property type="protein sequence ID" value="KAF4036190.1"/>
    <property type="molecule type" value="Genomic_DNA"/>
</dbReference>
<gene>
    <name evidence="2" type="ORF">GN244_ATG11773</name>
</gene>